<dbReference type="AlphaFoldDB" id="A0A1F5EDZ2"/>
<organism evidence="1 2">
    <name type="scientific">Candidatus Berkelbacteria bacterium RIFOXYA2_FULL_43_10</name>
    <dbReference type="NCBI Taxonomy" id="1797472"/>
    <lineage>
        <taxon>Bacteria</taxon>
        <taxon>Candidatus Berkelbacteria</taxon>
    </lineage>
</organism>
<gene>
    <name evidence="1" type="ORF">A2215_03555</name>
</gene>
<dbReference type="EMBL" id="MEZY01000011">
    <property type="protein sequence ID" value="OGD65434.1"/>
    <property type="molecule type" value="Genomic_DNA"/>
</dbReference>
<proteinExistence type="predicted"/>
<reference evidence="1 2" key="1">
    <citation type="journal article" date="2016" name="Nat. Commun.">
        <title>Thousands of microbial genomes shed light on interconnected biogeochemical processes in an aquifer system.</title>
        <authorList>
            <person name="Anantharaman K."/>
            <person name="Brown C.T."/>
            <person name="Hug L.A."/>
            <person name="Sharon I."/>
            <person name="Castelle C.J."/>
            <person name="Probst A.J."/>
            <person name="Thomas B.C."/>
            <person name="Singh A."/>
            <person name="Wilkins M.J."/>
            <person name="Karaoz U."/>
            <person name="Brodie E.L."/>
            <person name="Williams K.H."/>
            <person name="Hubbard S.S."/>
            <person name="Banfield J.F."/>
        </authorList>
    </citation>
    <scope>NUCLEOTIDE SEQUENCE [LARGE SCALE GENOMIC DNA]</scope>
</reference>
<dbReference type="InterPro" id="IPR011990">
    <property type="entry name" value="TPR-like_helical_dom_sf"/>
</dbReference>
<dbReference type="SUPFAM" id="SSF48452">
    <property type="entry name" value="TPR-like"/>
    <property type="match status" value="1"/>
</dbReference>
<comment type="caution">
    <text evidence="1">The sequence shown here is derived from an EMBL/GenBank/DDBJ whole genome shotgun (WGS) entry which is preliminary data.</text>
</comment>
<evidence type="ECO:0000313" key="1">
    <source>
        <dbReference type="EMBL" id="OGD65434.1"/>
    </source>
</evidence>
<accession>A0A1F5EDZ2</accession>
<sequence>MIFSKKKKNNFIKKNKILLLALAGIVILISVSFPVRSVLSKKYIESGDKYLIQKKYISAVVEYKKAKFLRDKDNVEEKITLTTESQKDILLLEPFIREKNDISTMELLAQAKKVRGSAYDSVSYAKSLLEQGEPQIAIVAVNIALEMNKNYRDAWLYKGISHLEGLKKLELSAENRRYHIDEAKSALNQAKQLDPTYQPTLDYIDETNKW</sequence>
<protein>
    <submittedName>
        <fullName evidence="1">Uncharacterized protein</fullName>
    </submittedName>
</protein>
<name>A0A1F5EDZ2_9BACT</name>
<evidence type="ECO:0000313" key="2">
    <source>
        <dbReference type="Proteomes" id="UP000178583"/>
    </source>
</evidence>
<dbReference type="Gene3D" id="1.25.40.10">
    <property type="entry name" value="Tetratricopeptide repeat domain"/>
    <property type="match status" value="1"/>
</dbReference>
<dbReference type="STRING" id="1797472.A2215_03555"/>
<dbReference type="Proteomes" id="UP000178583">
    <property type="component" value="Unassembled WGS sequence"/>
</dbReference>